<gene>
    <name evidence="2" type="ORF">HK100_001974</name>
</gene>
<reference evidence="2" key="1">
    <citation type="submission" date="2020-05" db="EMBL/GenBank/DDBJ databases">
        <title>Phylogenomic resolution of chytrid fungi.</title>
        <authorList>
            <person name="Stajich J.E."/>
            <person name="Amses K."/>
            <person name="Simmons R."/>
            <person name="Seto K."/>
            <person name="Myers J."/>
            <person name="Bonds A."/>
            <person name="Quandt C.A."/>
            <person name="Barry K."/>
            <person name="Liu P."/>
            <person name="Grigoriev I."/>
            <person name="Longcore J.E."/>
            <person name="James T.Y."/>
        </authorList>
    </citation>
    <scope>NUCLEOTIDE SEQUENCE</scope>
    <source>
        <strain evidence="2">JEL0513</strain>
    </source>
</reference>
<organism evidence="2 3">
    <name type="scientific">Physocladia obscura</name>
    <dbReference type="NCBI Taxonomy" id="109957"/>
    <lineage>
        <taxon>Eukaryota</taxon>
        <taxon>Fungi</taxon>
        <taxon>Fungi incertae sedis</taxon>
        <taxon>Chytridiomycota</taxon>
        <taxon>Chytridiomycota incertae sedis</taxon>
        <taxon>Chytridiomycetes</taxon>
        <taxon>Chytridiales</taxon>
        <taxon>Chytriomycetaceae</taxon>
        <taxon>Physocladia</taxon>
    </lineage>
</organism>
<dbReference type="AlphaFoldDB" id="A0AAD5XBF2"/>
<feature type="domain" description="Homing endonuclease LAGLIDADG" evidence="1">
    <location>
        <begin position="59"/>
        <end position="152"/>
    </location>
</feature>
<evidence type="ECO:0000313" key="3">
    <source>
        <dbReference type="Proteomes" id="UP001211907"/>
    </source>
</evidence>
<dbReference type="Pfam" id="PF00961">
    <property type="entry name" value="LAGLIDADG_1"/>
    <property type="match status" value="1"/>
</dbReference>
<dbReference type="PANTHER" id="PTHR36181:SF1">
    <property type="entry name" value="LAGLIDADG ENDONUCLEASE"/>
    <property type="match status" value="1"/>
</dbReference>
<dbReference type="InterPro" id="IPR027434">
    <property type="entry name" value="Homing_endonucl"/>
</dbReference>
<proteinExistence type="predicted"/>
<sequence length="235" mass="25791">MELASGSKPGCMRGSLTDECAYSTLQLVRQSAGNVTKLKVRTEPQRLRARAIKPTSSYLAGLIEGDGTIVVPTYERSPKGKLNYPSIQIAFAAKDYPLAVVLRLLIGHGSISKRSHQAAYIYTVNNLEGLIKVVGLINGYMRTPKIGDLVSLISYLNPKVDTLNVVGLPIDVSCLGSNAWLAGFIEADGSFQVRTSLTSKIKRLALSFELTQARVNHDGYPKHHRCFGHRSFSWR</sequence>
<dbReference type="InterPro" id="IPR004860">
    <property type="entry name" value="LAGLIDADG_dom"/>
</dbReference>
<dbReference type="GO" id="GO:0005739">
    <property type="term" value="C:mitochondrion"/>
    <property type="evidence" value="ECO:0007669"/>
    <property type="project" value="UniProtKB-ARBA"/>
</dbReference>
<evidence type="ECO:0000313" key="2">
    <source>
        <dbReference type="EMBL" id="KAJ3113458.1"/>
    </source>
</evidence>
<keyword evidence="3" id="KW-1185">Reference proteome</keyword>
<dbReference type="Proteomes" id="UP001211907">
    <property type="component" value="Unassembled WGS sequence"/>
</dbReference>
<protein>
    <recommendedName>
        <fullName evidence="1">Homing endonuclease LAGLIDADG domain-containing protein</fullName>
    </recommendedName>
</protein>
<dbReference type="PANTHER" id="PTHR36181">
    <property type="entry name" value="INTRON-ENCODED ENDONUCLEASE AI3-RELATED"/>
    <property type="match status" value="1"/>
</dbReference>
<dbReference type="GO" id="GO:0004519">
    <property type="term" value="F:endonuclease activity"/>
    <property type="evidence" value="ECO:0007669"/>
    <property type="project" value="InterPro"/>
</dbReference>
<dbReference type="Gene3D" id="3.10.28.10">
    <property type="entry name" value="Homing endonucleases"/>
    <property type="match status" value="2"/>
</dbReference>
<comment type="caution">
    <text evidence="2">The sequence shown here is derived from an EMBL/GenBank/DDBJ whole genome shotgun (WGS) entry which is preliminary data.</text>
</comment>
<name>A0AAD5XBF2_9FUNG</name>
<accession>A0AAD5XBF2</accession>
<evidence type="ECO:0000259" key="1">
    <source>
        <dbReference type="Pfam" id="PF00961"/>
    </source>
</evidence>
<dbReference type="FunFam" id="3.10.28.10:FF:000007">
    <property type="entry name" value="Intron-encoded DNA endonuclease aI3"/>
    <property type="match status" value="1"/>
</dbReference>
<dbReference type="SUPFAM" id="SSF55608">
    <property type="entry name" value="Homing endonucleases"/>
    <property type="match status" value="2"/>
</dbReference>
<dbReference type="EMBL" id="JADGJH010001447">
    <property type="protein sequence ID" value="KAJ3113458.1"/>
    <property type="molecule type" value="Genomic_DNA"/>
</dbReference>
<dbReference type="InterPro" id="IPR051289">
    <property type="entry name" value="LAGLIDADG_Endonuclease"/>
</dbReference>